<dbReference type="PANTHER" id="PTHR30469">
    <property type="entry name" value="MULTIDRUG RESISTANCE PROTEIN MDTA"/>
    <property type="match status" value="1"/>
</dbReference>
<evidence type="ECO:0000313" key="5">
    <source>
        <dbReference type="Proteomes" id="UP000595663"/>
    </source>
</evidence>
<keyword evidence="5" id="KW-1185">Reference proteome</keyword>
<evidence type="ECO:0000259" key="3">
    <source>
        <dbReference type="Pfam" id="PF25954"/>
    </source>
</evidence>
<dbReference type="InterPro" id="IPR058792">
    <property type="entry name" value="Beta-barrel_RND_2"/>
</dbReference>
<evidence type="ECO:0000313" key="4">
    <source>
        <dbReference type="EMBL" id="BBB25905.1"/>
    </source>
</evidence>
<reference evidence="4 5" key="1">
    <citation type="journal article" date="2008" name="Int. J. Syst. Evol. Microbiol.">
        <title>Amphritea japonica sp. nov. and Amphritea balenae sp. nov., isolated from the sediment adjacent to sperm whale carcasses off Kagoshima, Japan.</title>
        <authorList>
            <person name="Miyazaki M."/>
            <person name="Nogi Y."/>
            <person name="Fujiwara Y."/>
            <person name="Kawato M."/>
            <person name="Nagahama T."/>
            <person name="Kubokawa K."/>
            <person name="Horikoshi K."/>
        </authorList>
    </citation>
    <scope>NUCLEOTIDE SEQUENCE [LARGE SCALE GENOMIC DNA]</scope>
    <source>
        <strain evidence="4 5">ATCC BAA-1530</strain>
    </source>
</reference>
<dbReference type="KEGG" id="ajp:AMJAP_1310"/>
<dbReference type="Gene3D" id="2.40.30.170">
    <property type="match status" value="1"/>
</dbReference>
<dbReference type="Gene3D" id="2.40.50.100">
    <property type="match status" value="1"/>
</dbReference>
<dbReference type="RefSeq" id="WP_019621504.1">
    <property type="nucleotide sequence ID" value="NZ_AP014545.1"/>
</dbReference>
<sequence length="378" mass="40973">MKGSNLLALGIFAVVAIWMMTGDIRSTLSDTDNSASETAVAEYSSVAADSETQGSHVSVQVETMIAENIDRRLVLQGQVLPYRKATLRAEATGRVVELPGRRGERVSADQLLLKLSADDRTVRLLQAKAVLRQRKSDLSAHETLMAKGLKAKNHVIQSKAQLAIAEAELEQVRIELKNTRILAPFAGILEQRKLEIGDFVDRADPVATIVDDSQVLLVAQVSQRNLGCLQLGQQVSAELISGKKLNGRLSYIATVADDETRSYRIEVEVPNPEGERWIGLSVSLDISVEQLKAHRLSAALLSLNSDGGLAIKTLSSDRKVLTTPVSIVRSETDGVWVTGLPDKVRVITRGQGFYQPGDSLPVSSVMNSPMVLTSTGDQ</sequence>
<dbReference type="Pfam" id="PF25954">
    <property type="entry name" value="Beta-barrel_RND_2"/>
    <property type="match status" value="1"/>
</dbReference>
<evidence type="ECO:0000256" key="1">
    <source>
        <dbReference type="ARBA" id="ARBA00009477"/>
    </source>
</evidence>
<gene>
    <name evidence="4" type="ORF">AMJAP_1310</name>
</gene>
<name>A0A7R6SSR4_9GAMM</name>
<accession>A0A7R6SSR4</accession>
<keyword evidence="2" id="KW-0175">Coiled coil</keyword>
<comment type="similarity">
    <text evidence="1">Belongs to the membrane fusion protein (MFP) (TC 8.A.1) family.</text>
</comment>
<dbReference type="EMBL" id="AP014545">
    <property type="protein sequence ID" value="BBB25905.1"/>
    <property type="molecule type" value="Genomic_DNA"/>
</dbReference>
<dbReference type="Proteomes" id="UP000595663">
    <property type="component" value="Chromosome"/>
</dbReference>
<dbReference type="AlphaFoldDB" id="A0A7R6SSR4"/>
<dbReference type="GO" id="GO:0015562">
    <property type="term" value="F:efflux transmembrane transporter activity"/>
    <property type="evidence" value="ECO:0007669"/>
    <property type="project" value="TreeGrafter"/>
</dbReference>
<feature type="coiled-coil region" evidence="2">
    <location>
        <begin position="155"/>
        <end position="182"/>
    </location>
</feature>
<dbReference type="NCBIfam" id="TIGR01730">
    <property type="entry name" value="RND_mfp"/>
    <property type="match status" value="1"/>
</dbReference>
<proteinExistence type="inferred from homology"/>
<evidence type="ECO:0000256" key="2">
    <source>
        <dbReference type="SAM" id="Coils"/>
    </source>
</evidence>
<organism evidence="4 5">
    <name type="scientific">Amphritea japonica ATCC BAA-1530</name>
    <dbReference type="NCBI Taxonomy" id="1278309"/>
    <lineage>
        <taxon>Bacteria</taxon>
        <taxon>Pseudomonadati</taxon>
        <taxon>Pseudomonadota</taxon>
        <taxon>Gammaproteobacteria</taxon>
        <taxon>Oceanospirillales</taxon>
        <taxon>Oceanospirillaceae</taxon>
        <taxon>Amphritea</taxon>
    </lineage>
</organism>
<feature type="domain" description="CusB-like beta-barrel" evidence="3">
    <location>
        <begin position="216"/>
        <end position="285"/>
    </location>
</feature>
<protein>
    <submittedName>
        <fullName evidence="4">RND family efflux transporter MFP subunit</fullName>
    </submittedName>
</protein>
<dbReference type="SUPFAM" id="SSF111369">
    <property type="entry name" value="HlyD-like secretion proteins"/>
    <property type="match status" value="1"/>
</dbReference>
<dbReference type="PANTHER" id="PTHR30469:SF29">
    <property type="entry name" value="BLR2860 PROTEIN"/>
    <property type="match status" value="1"/>
</dbReference>
<dbReference type="GO" id="GO:1990281">
    <property type="term" value="C:efflux pump complex"/>
    <property type="evidence" value="ECO:0007669"/>
    <property type="project" value="TreeGrafter"/>
</dbReference>
<dbReference type="InterPro" id="IPR006143">
    <property type="entry name" value="RND_pump_MFP"/>
</dbReference>
<dbReference type="OrthoDB" id="9806939at2"/>
<dbReference type="Gene3D" id="1.10.287.470">
    <property type="entry name" value="Helix hairpin bin"/>
    <property type="match status" value="1"/>
</dbReference>